<dbReference type="Proteomes" id="UP000199603">
    <property type="component" value="Unassembled WGS sequence"/>
</dbReference>
<feature type="compositionally biased region" description="Basic and acidic residues" evidence="3">
    <location>
        <begin position="437"/>
        <end position="447"/>
    </location>
</feature>
<keyword evidence="6" id="KW-1185">Reference proteome</keyword>
<feature type="domain" description="Tyr recombinase" evidence="4">
    <location>
        <begin position="215"/>
        <end position="433"/>
    </location>
</feature>
<name>A0A1G7AA72_9GAMM</name>
<dbReference type="GO" id="GO:0006310">
    <property type="term" value="P:DNA recombination"/>
    <property type="evidence" value="ECO:0007669"/>
    <property type="project" value="UniProtKB-KW"/>
</dbReference>
<dbReference type="RefSeq" id="WP_091245974.1">
    <property type="nucleotide sequence ID" value="NZ_FNAG01000021.1"/>
</dbReference>
<dbReference type="InterPro" id="IPR002104">
    <property type="entry name" value="Integrase_catalytic"/>
</dbReference>
<organism evidence="5 6">
    <name type="scientific">Aquimonas voraii</name>
    <dbReference type="NCBI Taxonomy" id="265719"/>
    <lineage>
        <taxon>Bacteria</taxon>
        <taxon>Pseudomonadati</taxon>
        <taxon>Pseudomonadota</taxon>
        <taxon>Gammaproteobacteria</taxon>
        <taxon>Lysobacterales</taxon>
        <taxon>Lysobacteraceae</taxon>
        <taxon>Aquimonas</taxon>
    </lineage>
</organism>
<feature type="compositionally biased region" description="Basic residues" evidence="3">
    <location>
        <begin position="34"/>
        <end position="47"/>
    </location>
</feature>
<dbReference type="Gene3D" id="1.10.150.130">
    <property type="match status" value="1"/>
</dbReference>
<dbReference type="InterPro" id="IPR052925">
    <property type="entry name" value="Phage_Integrase-like_Recomb"/>
</dbReference>
<dbReference type="Gene3D" id="1.10.443.10">
    <property type="entry name" value="Intergrase catalytic core"/>
    <property type="match status" value="1"/>
</dbReference>
<feature type="region of interest" description="Disordered" evidence="3">
    <location>
        <begin position="414"/>
        <end position="447"/>
    </location>
</feature>
<evidence type="ECO:0000256" key="3">
    <source>
        <dbReference type="SAM" id="MobiDB-lite"/>
    </source>
</evidence>
<dbReference type="InterPro" id="IPR013762">
    <property type="entry name" value="Integrase-like_cat_sf"/>
</dbReference>
<dbReference type="EMBL" id="FNAG01000021">
    <property type="protein sequence ID" value="SDE11397.1"/>
    <property type="molecule type" value="Genomic_DNA"/>
</dbReference>
<dbReference type="PANTHER" id="PTHR34605">
    <property type="entry name" value="PHAGE_INTEGRASE DOMAIN-CONTAINING PROTEIN"/>
    <property type="match status" value="1"/>
</dbReference>
<dbReference type="InterPro" id="IPR011010">
    <property type="entry name" value="DNA_brk_join_enz"/>
</dbReference>
<dbReference type="SUPFAM" id="SSF56349">
    <property type="entry name" value="DNA breaking-rejoining enzymes"/>
    <property type="match status" value="1"/>
</dbReference>
<dbReference type="Pfam" id="PF00589">
    <property type="entry name" value="Phage_integrase"/>
    <property type="match status" value="1"/>
</dbReference>
<dbReference type="OrthoDB" id="5914130at2"/>
<dbReference type="PANTHER" id="PTHR34605:SF4">
    <property type="entry name" value="DNA ADENINE METHYLTRANSFERASE"/>
    <property type="match status" value="1"/>
</dbReference>
<gene>
    <name evidence="5" type="ORF">SAMN04488509_12115</name>
</gene>
<dbReference type="STRING" id="265719.SAMN04488509_12115"/>
<dbReference type="AlphaFoldDB" id="A0A1G7AA72"/>
<keyword evidence="2" id="KW-0233">DNA recombination</keyword>
<evidence type="ECO:0000256" key="2">
    <source>
        <dbReference type="ARBA" id="ARBA00023172"/>
    </source>
</evidence>
<evidence type="ECO:0000259" key="4">
    <source>
        <dbReference type="PROSITE" id="PS51898"/>
    </source>
</evidence>
<evidence type="ECO:0000256" key="1">
    <source>
        <dbReference type="ARBA" id="ARBA00023125"/>
    </source>
</evidence>
<protein>
    <submittedName>
        <fullName evidence="5">Phage integrase family protein</fullName>
    </submittedName>
</protein>
<feature type="compositionally biased region" description="Acidic residues" evidence="3">
    <location>
        <begin position="1"/>
        <end position="12"/>
    </location>
</feature>
<dbReference type="InterPro" id="IPR010998">
    <property type="entry name" value="Integrase_recombinase_N"/>
</dbReference>
<sequence>MSEDDFDDDYEFQAEPAPERSQPADDGLTPQERRRQKRNARLRRQREVKRLAQGKPKRPSTPFKRGYAILRGSAAAGYDEAGEPGTDLTVAGERLRHALSAEQLNTAREVFEAMGRRGNTGFAANTRRAMAADMLHWKAFCAETGHAVLPIDEEGLKRFFDALVDVGYKRGTLEHLLFTFRTVGRFYGCGDPLASRSAWAYWRDLCRERLSARSKQATGLMLRHVEAMALVVDRSNPVDLRDLAMVRVCYDLMTRPSELVSLRWADLTDEDNGEGLILIERSKTDQHGVGHMGYLSQPTMASLRNWKAVCDPRAEFLFHAVRTVGTADWEAKQRTAEEVALRVSFAASVTKGGPPALTVKAVAAAMQRLATRAGLGTLKFSGHSARVGAAQDMVDAGVPLLEVMHQGRWKSPSMPARYAENRNAIDAGRSRFSKVSASERRRSTGEP</sequence>
<dbReference type="PROSITE" id="PS51898">
    <property type="entry name" value="TYR_RECOMBINASE"/>
    <property type="match status" value="1"/>
</dbReference>
<evidence type="ECO:0000313" key="6">
    <source>
        <dbReference type="Proteomes" id="UP000199603"/>
    </source>
</evidence>
<reference evidence="5 6" key="1">
    <citation type="submission" date="2016-10" db="EMBL/GenBank/DDBJ databases">
        <authorList>
            <person name="de Groot N.N."/>
        </authorList>
    </citation>
    <scope>NUCLEOTIDE SEQUENCE [LARGE SCALE GENOMIC DNA]</scope>
    <source>
        <strain evidence="5 6">DSM 16957</strain>
    </source>
</reference>
<evidence type="ECO:0000313" key="5">
    <source>
        <dbReference type="EMBL" id="SDE11397.1"/>
    </source>
</evidence>
<feature type="region of interest" description="Disordered" evidence="3">
    <location>
        <begin position="1"/>
        <end position="64"/>
    </location>
</feature>
<dbReference type="GO" id="GO:0015074">
    <property type="term" value="P:DNA integration"/>
    <property type="evidence" value="ECO:0007669"/>
    <property type="project" value="InterPro"/>
</dbReference>
<dbReference type="GO" id="GO:0003677">
    <property type="term" value="F:DNA binding"/>
    <property type="evidence" value="ECO:0007669"/>
    <property type="project" value="UniProtKB-KW"/>
</dbReference>
<dbReference type="SUPFAM" id="SSF47823">
    <property type="entry name" value="lambda integrase-like, N-terminal domain"/>
    <property type="match status" value="1"/>
</dbReference>
<accession>A0A1G7AA72</accession>
<keyword evidence="1" id="KW-0238">DNA-binding</keyword>
<proteinExistence type="predicted"/>